<dbReference type="InterPro" id="IPR000847">
    <property type="entry name" value="LysR_HTH_N"/>
</dbReference>
<dbReference type="GO" id="GO:0043565">
    <property type="term" value="F:sequence-specific DNA binding"/>
    <property type="evidence" value="ECO:0007669"/>
    <property type="project" value="TreeGrafter"/>
</dbReference>
<evidence type="ECO:0000313" key="7">
    <source>
        <dbReference type="Proteomes" id="UP000265619"/>
    </source>
</evidence>
<dbReference type="Proteomes" id="UP000265619">
    <property type="component" value="Unassembled WGS sequence"/>
</dbReference>
<dbReference type="GO" id="GO:0003700">
    <property type="term" value="F:DNA-binding transcription factor activity"/>
    <property type="evidence" value="ECO:0007669"/>
    <property type="project" value="InterPro"/>
</dbReference>
<name>A0A9X8GWX0_9BURK</name>
<comment type="similarity">
    <text evidence="1">Belongs to the LysR transcriptional regulatory family.</text>
</comment>
<dbReference type="SUPFAM" id="SSF53850">
    <property type="entry name" value="Periplasmic binding protein-like II"/>
    <property type="match status" value="1"/>
</dbReference>
<keyword evidence="7" id="KW-1185">Reference proteome</keyword>
<dbReference type="Gene3D" id="1.10.10.10">
    <property type="entry name" value="Winged helix-like DNA-binding domain superfamily/Winged helix DNA-binding domain"/>
    <property type="match status" value="1"/>
</dbReference>
<dbReference type="CDD" id="cd08432">
    <property type="entry name" value="PBP2_GcdR_TrpI_HvrB_AmpR_like"/>
    <property type="match status" value="1"/>
</dbReference>
<dbReference type="RefSeq" id="WP_119552780.1">
    <property type="nucleotide sequence ID" value="NZ_QXMN01000005.1"/>
</dbReference>
<dbReference type="InterPro" id="IPR058163">
    <property type="entry name" value="LysR-type_TF_proteobact-type"/>
</dbReference>
<dbReference type="GO" id="GO:0006351">
    <property type="term" value="P:DNA-templated transcription"/>
    <property type="evidence" value="ECO:0007669"/>
    <property type="project" value="TreeGrafter"/>
</dbReference>
<proteinExistence type="inferred from homology"/>
<dbReference type="OrthoDB" id="5526340at2"/>
<dbReference type="FunFam" id="3.40.190.10:FF:000017">
    <property type="entry name" value="Glycine cleavage system transcriptional activator"/>
    <property type="match status" value="1"/>
</dbReference>
<dbReference type="NCBIfam" id="NF008352">
    <property type="entry name" value="PRK11139.1"/>
    <property type="match status" value="1"/>
</dbReference>
<reference evidence="6 7" key="1">
    <citation type="submission" date="2018-09" db="EMBL/GenBank/DDBJ databases">
        <title>Acidovorax cavernicola nov. sp. isolated from Gruta de las Maravillas (Aracena, Spain).</title>
        <authorList>
            <person name="Jurado V."/>
            <person name="Gutierrez-Patricio S."/>
            <person name="Gonzalez-Pimentel J.L."/>
            <person name="Miller A.Z."/>
            <person name="Laiz L."/>
            <person name="Saiz-Jimenez C."/>
        </authorList>
    </citation>
    <scope>NUCLEOTIDE SEQUENCE [LARGE SCALE GENOMIC DNA]</scope>
    <source>
        <strain evidence="6 7">1011MAR4D40.2</strain>
    </source>
</reference>
<sequence>MNRSRLPLLGLRAFEATARHLSVSNAAAELFVTPGAVSQQVKLLEEVVGVPLLRRKGRSVELTDAGQVLRPALTQAFQTIELTLNAIARGPRHDTLKLCLLPTLAEKWLVPRLSRFHGAHPELDIQLMTSFREIRFEAEDVDMASFMGTDVPAGLDGLRLFDDAFQPVCSPAFLRDTCPLATPADLSKATLLHSVRRMDDWQRWLDHAGLTKLKPKRRLSFENSSLAIQGAIDGLGVAIVQRAYAAELLKVGTLVAPFDLVARSDNGYYLVWSTARAATPAFASFLQWIQQEIRSSAL</sequence>
<protein>
    <submittedName>
        <fullName evidence="6">Transcriptional regulator GcvA</fullName>
    </submittedName>
</protein>
<dbReference type="PANTHER" id="PTHR30537:SF74">
    <property type="entry name" value="HTH-TYPE TRANSCRIPTIONAL REGULATOR TRPI"/>
    <property type="match status" value="1"/>
</dbReference>
<keyword evidence="2" id="KW-0805">Transcription regulation</keyword>
<dbReference type="InterPro" id="IPR036390">
    <property type="entry name" value="WH_DNA-bd_sf"/>
</dbReference>
<organism evidence="6 7">
    <name type="scientific">Acidovorax cavernicola</name>
    <dbReference type="NCBI Taxonomy" id="1675792"/>
    <lineage>
        <taxon>Bacteria</taxon>
        <taxon>Pseudomonadati</taxon>
        <taxon>Pseudomonadota</taxon>
        <taxon>Betaproteobacteria</taxon>
        <taxon>Burkholderiales</taxon>
        <taxon>Comamonadaceae</taxon>
        <taxon>Acidovorax</taxon>
    </lineage>
</organism>
<accession>A0A9X8GWX0</accession>
<dbReference type="AlphaFoldDB" id="A0A9X8GWX0"/>
<dbReference type="Gene3D" id="3.40.190.10">
    <property type="entry name" value="Periplasmic binding protein-like II"/>
    <property type="match status" value="2"/>
</dbReference>
<dbReference type="Pfam" id="PF03466">
    <property type="entry name" value="LysR_substrate"/>
    <property type="match status" value="1"/>
</dbReference>
<dbReference type="PANTHER" id="PTHR30537">
    <property type="entry name" value="HTH-TYPE TRANSCRIPTIONAL REGULATOR"/>
    <property type="match status" value="1"/>
</dbReference>
<dbReference type="EMBL" id="QXMN01000005">
    <property type="protein sequence ID" value="RIX83237.1"/>
    <property type="molecule type" value="Genomic_DNA"/>
</dbReference>
<dbReference type="SUPFAM" id="SSF46785">
    <property type="entry name" value="Winged helix' DNA-binding domain"/>
    <property type="match status" value="1"/>
</dbReference>
<dbReference type="PROSITE" id="PS50931">
    <property type="entry name" value="HTH_LYSR"/>
    <property type="match status" value="1"/>
</dbReference>
<dbReference type="Pfam" id="PF00126">
    <property type="entry name" value="HTH_1"/>
    <property type="match status" value="1"/>
</dbReference>
<evidence type="ECO:0000256" key="3">
    <source>
        <dbReference type="ARBA" id="ARBA00023125"/>
    </source>
</evidence>
<keyword evidence="3" id="KW-0238">DNA-binding</keyword>
<keyword evidence="4" id="KW-0804">Transcription</keyword>
<evidence type="ECO:0000256" key="2">
    <source>
        <dbReference type="ARBA" id="ARBA00023015"/>
    </source>
</evidence>
<evidence type="ECO:0000313" key="6">
    <source>
        <dbReference type="EMBL" id="RIX83237.1"/>
    </source>
</evidence>
<gene>
    <name evidence="6" type="primary">gcvA</name>
    <name evidence="6" type="ORF">D3H34_07330</name>
</gene>
<comment type="caution">
    <text evidence="6">The sequence shown here is derived from an EMBL/GenBank/DDBJ whole genome shotgun (WGS) entry which is preliminary data.</text>
</comment>
<evidence type="ECO:0000259" key="5">
    <source>
        <dbReference type="PROSITE" id="PS50931"/>
    </source>
</evidence>
<evidence type="ECO:0000256" key="1">
    <source>
        <dbReference type="ARBA" id="ARBA00009437"/>
    </source>
</evidence>
<feature type="domain" description="HTH lysR-type" evidence="5">
    <location>
        <begin position="11"/>
        <end position="63"/>
    </location>
</feature>
<evidence type="ECO:0000256" key="4">
    <source>
        <dbReference type="ARBA" id="ARBA00023163"/>
    </source>
</evidence>
<dbReference type="InterPro" id="IPR036388">
    <property type="entry name" value="WH-like_DNA-bd_sf"/>
</dbReference>
<dbReference type="InterPro" id="IPR005119">
    <property type="entry name" value="LysR_subst-bd"/>
</dbReference>